<protein>
    <submittedName>
        <fullName evidence="5">AraC-like DNA-binding protein</fullName>
    </submittedName>
</protein>
<keyword evidence="3" id="KW-0804">Transcription</keyword>
<dbReference type="Proteomes" id="UP001240236">
    <property type="component" value="Unassembled WGS sequence"/>
</dbReference>
<proteinExistence type="predicted"/>
<dbReference type="GO" id="GO:0043565">
    <property type="term" value="F:sequence-specific DNA binding"/>
    <property type="evidence" value="ECO:0007669"/>
    <property type="project" value="InterPro"/>
</dbReference>
<gene>
    <name evidence="5" type="ORF">J2S42_000348</name>
</gene>
<dbReference type="PROSITE" id="PS01124">
    <property type="entry name" value="HTH_ARAC_FAMILY_2"/>
    <property type="match status" value="1"/>
</dbReference>
<accession>A0AAE4AV83</accession>
<dbReference type="Gene3D" id="1.10.10.60">
    <property type="entry name" value="Homeodomain-like"/>
    <property type="match status" value="1"/>
</dbReference>
<dbReference type="Pfam" id="PF12833">
    <property type="entry name" value="HTH_18"/>
    <property type="match status" value="1"/>
</dbReference>
<evidence type="ECO:0000313" key="5">
    <source>
        <dbReference type="EMBL" id="MDQ0363679.1"/>
    </source>
</evidence>
<dbReference type="PANTHER" id="PTHR46796:SF12">
    <property type="entry name" value="HTH-TYPE DNA-BINDING TRANSCRIPTIONAL ACTIVATOR EUTR"/>
    <property type="match status" value="1"/>
</dbReference>
<dbReference type="GO" id="GO:0003700">
    <property type="term" value="F:DNA-binding transcription factor activity"/>
    <property type="evidence" value="ECO:0007669"/>
    <property type="project" value="InterPro"/>
</dbReference>
<keyword evidence="1" id="KW-0805">Transcription regulation</keyword>
<feature type="domain" description="HTH araC/xylS-type" evidence="4">
    <location>
        <begin position="213"/>
        <end position="314"/>
    </location>
</feature>
<keyword evidence="2 5" id="KW-0238">DNA-binding</keyword>
<dbReference type="PANTHER" id="PTHR46796">
    <property type="entry name" value="HTH-TYPE TRANSCRIPTIONAL ACTIVATOR RHAS-RELATED"/>
    <property type="match status" value="1"/>
</dbReference>
<sequence>MPHRFVLESGDPDVAYEAIRTIYRTARIAAAGEHRRRIRIAQQVVGAIELHRVSFPLRFHATSPPLGTLVVGRVRDGAITYRDRRRCDHYAAGELYLLGDPGCEYDTAVHTVDAAFARIDYRLINQIAEAESGAPIRFTGFRPISDALAARWAHTYDFARHNADTAAGSPLLADSVSRVLATTALAAFPSNVLRDPTIEDRHDAHDAHPAALRRAIAYIESGADRTIGLADIAGAAHVSIRALQLAFRRHLDTTPVAYLRRVRLAHAHRDLVHAAPGTVTAAELAARWGFADLGRFTDRYHAAYGCTPTQTLHHR</sequence>
<dbReference type="InterPro" id="IPR009057">
    <property type="entry name" value="Homeodomain-like_sf"/>
</dbReference>
<evidence type="ECO:0000313" key="6">
    <source>
        <dbReference type="Proteomes" id="UP001240236"/>
    </source>
</evidence>
<name>A0AAE4AV83_9ACTN</name>
<dbReference type="EMBL" id="JAUSUZ010000001">
    <property type="protein sequence ID" value="MDQ0363679.1"/>
    <property type="molecule type" value="Genomic_DNA"/>
</dbReference>
<organism evidence="5 6">
    <name type="scientific">Catenuloplanes indicus</name>
    <dbReference type="NCBI Taxonomy" id="137267"/>
    <lineage>
        <taxon>Bacteria</taxon>
        <taxon>Bacillati</taxon>
        <taxon>Actinomycetota</taxon>
        <taxon>Actinomycetes</taxon>
        <taxon>Micromonosporales</taxon>
        <taxon>Micromonosporaceae</taxon>
        <taxon>Catenuloplanes</taxon>
    </lineage>
</organism>
<dbReference type="SMART" id="SM00342">
    <property type="entry name" value="HTH_ARAC"/>
    <property type="match status" value="1"/>
</dbReference>
<keyword evidence="6" id="KW-1185">Reference proteome</keyword>
<dbReference type="InterPro" id="IPR018060">
    <property type="entry name" value="HTH_AraC"/>
</dbReference>
<dbReference type="RefSeq" id="WP_307234492.1">
    <property type="nucleotide sequence ID" value="NZ_JAUSUZ010000001.1"/>
</dbReference>
<dbReference type="SUPFAM" id="SSF46689">
    <property type="entry name" value="Homeodomain-like"/>
    <property type="match status" value="2"/>
</dbReference>
<comment type="caution">
    <text evidence="5">The sequence shown here is derived from an EMBL/GenBank/DDBJ whole genome shotgun (WGS) entry which is preliminary data.</text>
</comment>
<evidence type="ECO:0000256" key="1">
    <source>
        <dbReference type="ARBA" id="ARBA00023015"/>
    </source>
</evidence>
<evidence type="ECO:0000256" key="3">
    <source>
        <dbReference type="ARBA" id="ARBA00023163"/>
    </source>
</evidence>
<reference evidence="5 6" key="1">
    <citation type="submission" date="2023-07" db="EMBL/GenBank/DDBJ databases">
        <title>Sequencing the genomes of 1000 actinobacteria strains.</title>
        <authorList>
            <person name="Klenk H.-P."/>
        </authorList>
    </citation>
    <scope>NUCLEOTIDE SEQUENCE [LARGE SCALE GENOMIC DNA]</scope>
    <source>
        <strain evidence="5 6">DSM 44709</strain>
    </source>
</reference>
<dbReference type="InterPro" id="IPR050204">
    <property type="entry name" value="AraC_XylS_family_regulators"/>
</dbReference>
<evidence type="ECO:0000259" key="4">
    <source>
        <dbReference type="PROSITE" id="PS01124"/>
    </source>
</evidence>
<dbReference type="AlphaFoldDB" id="A0AAE4AV83"/>
<evidence type="ECO:0000256" key="2">
    <source>
        <dbReference type="ARBA" id="ARBA00023125"/>
    </source>
</evidence>